<gene>
    <name evidence="1" type="ORF">CLUP02_06954</name>
</gene>
<dbReference type="Proteomes" id="UP000830671">
    <property type="component" value="Chromosome 3"/>
</dbReference>
<proteinExistence type="predicted"/>
<protein>
    <submittedName>
        <fullName evidence="1">Uncharacterized protein</fullName>
    </submittedName>
</protein>
<dbReference type="EMBL" id="CP019475">
    <property type="protein sequence ID" value="UQC81468.1"/>
    <property type="molecule type" value="Genomic_DNA"/>
</dbReference>
<organism evidence="1 2">
    <name type="scientific">Colletotrichum lupini</name>
    <dbReference type="NCBI Taxonomy" id="145971"/>
    <lineage>
        <taxon>Eukaryota</taxon>
        <taxon>Fungi</taxon>
        <taxon>Dikarya</taxon>
        <taxon>Ascomycota</taxon>
        <taxon>Pezizomycotina</taxon>
        <taxon>Sordariomycetes</taxon>
        <taxon>Hypocreomycetidae</taxon>
        <taxon>Glomerellales</taxon>
        <taxon>Glomerellaceae</taxon>
        <taxon>Colletotrichum</taxon>
        <taxon>Colletotrichum acutatum species complex</taxon>
    </lineage>
</organism>
<evidence type="ECO:0000313" key="2">
    <source>
        <dbReference type="Proteomes" id="UP000830671"/>
    </source>
</evidence>
<dbReference type="KEGG" id="clup:CLUP02_06954"/>
<evidence type="ECO:0000313" key="1">
    <source>
        <dbReference type="EMBL" id="UQC81468.1"/>
    </source>
</evidence>
<keyword evidence="2" id="KW-1185">Reference proteome</keyword>
<sequence>MAFFVNTAINAASIPESEDSPTLFDQTATHPIDDETVYNGLVQVAEGIKGNSKILSWIVIEKMQQSFIFPFGPFGLGCARGYAHFGMAPVTATEGHSGGAQDMKREIKQPQLVSNHWILVLWRIVAEMGNSVSMITCKLVEAMSLAIAEASLTKFSVNSR</sequence>
<dbReference type="GeneID" id="73340961"/>
<reference evidence="1" key="1">
    <citation type="journal article" date="2021" name="Mol. Plant Microbe Interact.">
        <title>Complete Genome Sequence of the Plant-Pathogenic Fungus Colletotrichum lupini.</title>
        <authorList>
            <person name="Baroncelli R."/>
            <person name="Pensec F."/>
            <person name="Da Lio D."/>
            <person name="Boufleur T."/>
            <person name="Vicente I."/>
            <person name="Sarrocco S."/>
            <person name="Picot A."/>
            <person name="Baraldi E."/>
            <person name="Sukno S."/>
            <person name="Thon M."/>
            <person name="Le Floch G."/>
        </authorList>
    </citation>
    <scope>NUCLEOTIDE SEQUENCE</scope>
    <source>
        <strain evidence="1">IMI 504893</strain>
    </source>
</reference>
<accession>A0A9Q8SQM0</accession>
<dbReference type="AlphaFoldDB" id="A0A9Q8SQM0"/>
<dbReference type="RefSeq" id="XP_049143094.1">
    <property type="nucleotide sequence ID" value="XM_049285951.1"/>
</dbReference>
<name>A0A9Q8SQM0_9PEZI</name>